<dbReference type="Pfam" id="PF01612">
    <property type="entry name" value="DNA_pol_A_exo1"/>
    <property type="match status" value="1"/>
</dbReference>
<dbReference type="InterPro" id="IPR036397">
    <property type="entry name" value="RNaseH_sf"/>
</dbReference>
<dbReference type="EMBL" id="CAMXCT010002194">
    <property type="protein sequence ID" value="CAI3996343.1"/>
    <property type="molecule type" value="Genomic_DNA"/>
</dbReference>
<dbReference type="OrthoDB" id="26838at2759"/>
<dbReference type="Gene3D" id="3.30.420.10">
    <property type="entry name" value="Ribonuclease H-like superfamily/Ribonuclease H"/>
    <property type="match status" value="1"/>
</dbReference>
<name>A0A9P1CS69_9DINO</name>
<evidence type="ECO:0000259" key="1">
    <source>
        <dbReference type="Pfam" id="PF01612"/>
    </source>
</evidence>
<keyword evidence="4" id="KW-1185">Reference proteome</keyword>
<dbReference type="GO" id="GO:0008408">
    <property type="term" value="F:3'-5' exonuclease activity"/>
    <property type="evidence" value="ECO:0007669"/>
    <property type="project" value="InterPro"/>
</dbReference>
<evidence type="ECO:0000313" key="3">
    <source>
        <dbReference type="EMBL" id="CAL4783655.1"/>
    </source>
</evidence>
<dbReference type="PANTHER" id="PTHR43040">
    <property type="entry name" value="RIBONUCLEASE D"/>
    <property type="match status" value="1"/>
</dbReference>
<dbReference type="EMBL" id="CAMXCT030002194">
    <property type="protein sequence ID" value="CAL4783655.1"/>
    <property type="molecule type" value="Genomic_DNA"/>
</dbReference>
<dbReference type="GO" id="GO:0006139">
    <property type="term" value="P:nucleobase-containing compound metabolic process"/>
    <property type="evidence" value="ECO:0007669"/>
    <property type="project" value="InterPro"/>
</dbReference>
<dbReference type="InterPro" id="IPR002562">
    <property type="entry name" value="3'-5'_exonuclease_dom"/>
</dbReference>
<dbReference type="AlphaFoldDB" id="A0A9P1CS69"/>
<dbReference type="EMBL" id="CAMXCT020002194">
    <property type="protein sequence ID" value="CAL1149718.1"/>
    <property type="molecule type" value="Genomic_DNA"/>
</dbReference>
<dbReference type="InterPro" id="IPR012337">
    <property type="entry name" value="RNaseH-like_sf"/>
</dbReference>
<dbReference type="Proteomes" id="UP001152797">
    <property type="component" value="Unassembled WGS sequence"/>
</dbReference>
<comment type="caution">
    <text evidence="2">The sequence shown here is derived from an EMBL/GenBank/DDBJ whole genome shotgun (WGS) entry which is preliminary data.</text>
</comment>
<accession>A0A9P1CS69</accession>
<evidence type="ECO:0000313" key="2">
    <source>
        <dbReference type="EMBL" id="CAI3996343.1"/>
    </source>
</evidence>
<reference evidence="2" key="1">
    <citation type="submission" date="2022-10" db="EMBL/GenBank/DDBJ databases">
        <authorList>
            <person name="Chen Y."/>
            <person name="Dougan E. K."/>
            <person name="Chan C."/>
            <person name="Rhodes N."/>
            <person name="Thang M."/>
        </authorList>
    </citation>
    <scope>NUCLEOTIDE SEQUENCE</scope>
</reference>
<reference evidence="3 4" key="2">
    <citation type="submission" date="2024-05" db="EMBL/GenBank/DDBJ databases">
        <authorList>
            <person name="Chen Y."/>
            <person name="Shah S."/>
            <person name="Dougan E. K."/>
            <person name="Thang M."/>
            <person name="Chan C."/>
        </authorList>
    </citation>
    <scope>NUCLEOTIDE SEQUENCE [LARGE SCALE GENOMIC DNA]</scope>
</reference>
<protein>
    <submittedName>
        <fullName evidence="3">Hemicentin-1</fullName>
    </submittedName>
</protein>
<dbReference type="GO" id="GO:0003676">
    <property type="term" value="F:nucleic acid binding"/>
    <property type="evidence" value="ECO:0007669"/>
    <property type="project" value="InterPro"/>
</dbReference>
<gene>
    <name evidence="2" type="ORF">C1SCF055_LOCUS22831</name>
</gene>
<dbReference type="SUPFAM" id="SSF53098">
    <property type="entry name" value="Ribonuclease H-like"/>
    <property type="match status" value="1"/>
</dbReference>
<dbReference type="PANTHER" id="PTHR43040:SF1">
    <property type="entry name" value="RIBONUCLEASE D"/>
    <property type="match status" value="1"/>
</dbReference>
<proteinExistence type="predicted"/>
<organism evidence="2">
    <name type="scientific">Cladocopium goreaui</name>
    <dbReference type="NCBI Taxonomy" id="2562237"/>
    <lineage>
        <taxon>Eukaryota</taxon>
        <taxon>Sar</taxon>
        <taxon>Alveolata</taxon>
        <taxon>Dinophyceae</taxon>
        <taxon>Suessiales</taxon>
        <taxon>Symbiodiniaceae</taxon>
        <taxon>Cladocopium</taxon>
    </lineage>
</organism>
<feature type="domain" description="3'-5' exonuclease" evidence="1">
    <location>
        <begin position="265"/>
        <end position="448"/>
    </location>
</feature>
<sequence length="488" mass="55840">MAQRAQSYDLLRQLSGQVLQVFLENGFEEHSESTQSFLTFLLSNKLPDGTQIDQWLGHEIVPEHLKRQVLFGFAQWISLRIRSLDALVPLQTNALTVCHARLQNHIATPQTLQVPVTSVRAQSVMRDFIYQVVLQLLGSEFSCFASALAVLSESSDLAEHPAMLLSHLVKQLEHCRAKVVQVAFELTPEQRTDRTDRTGSSLGLVMSMIMQFCRYFTVEFKSEANHVWHHLLEHETCGDIFQQSPFRINLIDSYGSLLVMLLHVERLHKADLLVAVDFEGVKLNRSGQLCLVQITLSDMPSCVYMLDVYVLPLAMHFATPSGTSLKAILEDPALLKIWFDPRNDVDALYHQFGIVSQHVFDLQLADVAVRRAKGLQVNFVPSLQKCLTSCDRLGRMQKTFADFINKTGKQLFEPDHGGRYEVFQQRPLLPDLLVYAAHDCRYMQLLYQWYCENLSDEWNQRVLAGSRSRAQWFAHRKYQRPSTDAPDF</sequence>
<evidence type="ECO:0000313" key="4">
    <source>
        <dbReference type="Proteomes" id="UP001152797"/>
    </source>
</evidence>